<evidence type="ECO:0000313" key="5">
    <source>
        <dbReference type="Proteomes" id="UP001239782"/>
    </source>
</evidence>
<reference evidence="4 5" key="1">
    <citation type="submission" date="2023-08" db="EMBL/GenBank/DDBJ databases">
        <title>Pleionea litopenaei sp. nov., isolated from stomach of juvenile Litopenaeus vannamei.</title>
        <authorList>
            <person name="Rho A.M."/>
            <person name="Hwang C.Y."/>
        </authorList>
    </citation>
    <scope>NUCLEOTIDE SEQUENCE [LARGE SCALE GENOMIC DNA]</scope>
    <source>
        <strain evidence="4 5">HL-JVS1</strain>
    </source>
</reference>
<organism evidence="4 5">
    <name type="scientific">Pleionea litopenaei</name>
    <dbReference type="NCBI Taxonomy" id="3070815"/>
    <lineage>
        <taxon>Bacteria</taxon>
        <taxon>Pseudomonadati</taxon>
        <taxon>Pseudomonadota</taxon>
        <taxon>Gammaproteobacteria</taxon>
        <taxon>Oceanospirillales</taxon>
        <taxon>Pleioneaceae</taxon>
        <taxon>Pleionea</taxon>
    </lineage>
</organism>
<keyword evidence="5" id="KW-1185">Reference proteome</keyword>
<dbReference type="GO" id="GO:0006355">
    <property type="term" value="P:regulation of DNA-templated transcription"/>
    <property type="evidence" value="ECO:0007669"/>
    <property type="project" value="InterPro"/>
</dbReference>
<keyword evidence="2 3" id="KW-0804">Transcription</keyword>
<dbReference type="NCBIfam" id="NF008723">
    <property type="entry name" value="PRK11718.1"/>
    <property type="match status" value="1"/>
</dbReference>
<protein>
    <submittedName>
        <fullName evidence="4">Sigma D regulator</fullName>
    </submittedName>
</protein>
<evidence type="ECO:0000256" key="3">
    <source>
        <dbReference type="RuleBase" id="RU004409"/>
    </source>
</evidence>
<dbReference type="PIRSF" id="PIRSF016548">
    <property type="entry name" value="Rsd_AlgQ"/>
    <property type="match status" value="1"/>
</dbReference>
<dbReference type="InterPro" id="IPR038309">
    <property type="entry name" value="Rsd/AlgQ_sf"/>
</dbReference>
<keyword evidence="1 3" id="KW-0805">Transcription regulation</keyword>
<dbReference type="EMBL" id="CP133548">
    <property type="protein sequence ID" value="WMS86229.1"/>
    <property type="molecule type" value="Genomic_DNA"/>
</dbReference>
<evidence type="ECO:0000256" key="1">
    <source>
        <dbReference type="ARBA" id="ARBA00023015"/>
    </source>
</evidence>
<evidence type="ECO:0000256" key="2">
    <source>
        <dbReference type="ARBA" id="ARBA00023163"/>
    </source>
</evidence>
<dbReference type="AlphaFoldDB" id="A0AA51X5V6"/>
<name>A0AA51X5V6_9GAMM</name>
<comment type="similarity">
    <text evidence="3">Belongs to the Rsd/AlgQ family.</text>
</comment>
<evidence type="ECO:0000313" key="4">
    <source>
        <dbReference type="EMBL" id="WMS86229.1"/>
    </source>
</evidence>
<dbReference type="InterPro" id="IPR007448">
    <property type="entry name" value="Sigma70_reg_Rsd_AlgQ"/>
</dbReference>
<dbReference type="RefSeq" id="WP_309201381.1">
    <property type="nucleotide sequence ID" value="NZ_CP133548.1"/>
</dbReference>
<sequence length="147" mass="16755">MLDSVAQDSRTASVVARWLAERNELLVLYCRLTGKRKDQVLPDKSQINQFCDILIDYVSAGHFEVYEQVVSLCDKKGPQSLQLLEEVFPRISKTTDIVVDFNDKYSDDQANEELMSQLDKDLSKLGEAIASRVELEDQLIDTLAEFH</sequence>
<proteinExistence type="inferred from homology"/>
<gene>
    <name evidence="4" type="primary">rsd</name>
    <name evidence="4" type="ORF">Q9312_13470</name>
</gene>
<dbReference type="Gene3D" id="1.20.120.1370">
    <property type="entry name" value="Regulator of RNA polymerase sigma(70) subunit, domain 4"/>
    <property type="match status" value="1"/>
</dbReference>
<accession>A0AA51X5V6</accession>
<dbReference type="Pfam" id="PF04353">
    <property type="entry name" value="Rsd_AlgQ"/>
    <property type="match status" value="1"/>
</dbReference>
<dbReference type="Proteomes" id="UP001239782">
    <property type="component" value="Chromosome"/>
</dbReference>
<dbReference type="KEGG" id="plei:Q9312_13470"/>